<evidence type="ECO:0000313" key="1">
    <source>
        <dbReference type="EMBL" id="KAF9526465.1"/>
    </source>
</evidence>
<evidence type="ECO:0000313" key="2">
    <source>
        <dbReference type="Proteomes" id="UP000807306"/>
    </source>
</evidence>
<keyword evidence="2" id="KW-1185">Reference proteome</keyword>
<dbReference type="AlphaFoldDB" id="A0A9P6ECH6"/>
<sequence length="204" mass="23806">MFPRPTFASQQKNLTLNSTHSRLHRNPDGVLDFDRNWVADAWFLAPCLISILHHPPNKCLCPMARRLLAKRTKETGMASSINFPLRSIVPTVCTMRLARKVEETFTRPDDQCFSDRVANAEPHPMILPPNVTLNVRQKTDDFEQSNDDRSILRPHYLQIQDVRRMTPKHRLLRRRKGRARMQCLMLVRARNVLRGGKNKRTFGW</sequence>
<name>A0A9P6ECH6_9AGAR</name>
<organism evidence="1 2">
    <name type="scientific">Crepidotus variabilis</name>
    <dbReference type="NCBI Taxonomy" id="179855"/>
    <lineage>
        <taxon>Eukaryota</taxon>
        <taxon>Fungi</taxon>
        <taxon>Dikarya</taxon>
        <taxon>Basidiomycota</taxon>
        <taxon>Agaricomycotina</taxon>
        <taxon>Agaricomycetes</taxon>
        <taxon>Agaricomycetidae</taxon>
        <taxon>Agaricales</taxon>
        <taxon>Agaricineae</taxon>
        <taxon>Crepidotaceae</taxon>
        <taxon>Crepidotus</taxon>
    </lineage>
</organism>
<dbReference type="Proteomes" id="UP000807306">
    <property type="component" value="Unassembled WGS sequence"/>
</dbReference>
<dbReference type="EMBL" id="MU157871">
    <property type="protein sequence ID" value="KAF9526465.1"/>
    <property type="molecule type" value="Genomic_DNA"/>
</dbReference>
<reference evidence="1" key="1">
    <citation type="submission" date="2020-11" db="EMBL/GenBank/DDBJ databases">
        <authorList>
            <consortium name="DOE Joint Genome Institute"/>
            <person name="Ahrendt S."/>
            <person name="Riley R."/>
            <person name="Andreopoulos W."/>
            <person name="Labutti K."/>
            <person name="Pangilinan J."/>
            <person name="Ruiz-Duenas F.J."/>
            <person name="Barrasa J.M."/>
            <person name="Sanchez-Garcia M."/>
            <person name="Camarero S."/>
            <person name="Miyauchi S."/>
            <person name="Serrano A."/>
            <person name="Linde D."/>
            <person name="Babiker R."/>
            <person name="Drula E."/>
            <person name="Ayuso-Fernandez I."/>
            <person name="Pacheco R."/>
            <person name="Padilla G."/>
            <person name="Ferreira P."/>
            <person name="Barriuso J."/>
            <person name="Kellner H."/>
            <person name="Castanera R."/>
            <person name="Alfaro M."/>
            <person name="Ramirez L."/>
            <person name="Pisabarro A.G."/>
            <person name="Kuo A."/>
            <person name="Tritt A."/>
            <person name="Lipzen A."/>
            <person name="He G."/>
            <person name="Yan M."/>
            <person name="Ng V."/>
            <person name="Cullen D."/>
            <person name="Martin F."/>
            <person name="Rosso M.-N."/>
            <person name="Henrissat B."/>
            <person name="Hibbett D."/>
            <person name="Martinez A.T."/>
            <person name="Grigoriev I.V."/>
        </authorList>
    </citation>
    <scope>NUCLEOTIDE SEQUENCE</scope>
    <source>
        <strain evidence="1">CBS 506.95</strain>
    </source>
</reference>
<comment type="caution">
    <text evidence="1">The sequence shown here is derived from an EMBL/GenBank/DDBJ whole genome shotgun (WGS) entry which is preliminary data.</text>
</comment>
<proteinExistence type="predicted"/>
<accession>A0A9P6ECH6</accession>
<gene>
    <name evidence="1" type="ORF">CPB83DRAFT_462980</name>
</gene>
<protein>
    <submittedName>
        <fullName evidence="1">Uncharacterized protein</fullName>
    </submittedName>
</protein>